<proteinExistence type="predicted"/>
<feature type="domain" description="AB hydrolase-1" evidence="3">
    <location>
        <begin position="2"/>
        <end position="212"/>
    </location>
</feature>
<keyword evidence="1 4" id="KW-0378">Hydrolase</keyword>
<dbReference type="KEGG" id="bmed:GYM46_12305"/>
<dbReference type="Pfam" id="PF12697">
    <property type="entry name" value="Abhydrolase_6"/>
    <property type="match status" value="1"/>
</dbReference>
<evidence type="ECO:0000313" key="4">
    <source>
        <dbReference type="EMBL" id="QIH73661.1"/>
    </source>
</evidence>
<dbReference type="SUPFAM" id="SSF53474">
    <property type="entry name" value="alpha/beta-Hydrolases"/>
    <property type="match status" value="1"/>
</dbReference>
<dbReference type="InterPro" id="IPR050266">
    <property type="entry name" value="AB_hydrolase_sf"/>
</dbReference>
<dbReference type="RefSeq" id="WP_008261901.1">
    <property type="nucleotide sequence ID" value="NZ_CP048751.1"/>
</dbReference>
<dbReference type="PANTHER" id="PTHR43798">
    <property type="entry name" value="MONOACYLGLYCEROL LIPASE"/>
    <property type="match status" value="1"/>
</dbReference>
<organism evidence="4 5">
    <name type="scientific">Brevundimonas mediterranea</name>
    <dbReference type="NCBI Taxonomy" id="74329"/>
    <lineage>
        <taxon>Bacteria</taxon>
        <taxon>Pseudomonadati</taxon>
        <taxon>Pseudomonadota</taxon>
        <taxon>Alphaproteobacteria</taxon>
        <taxon>Caulobacterales</taxon>
        <taxon>Caulobacteraceae</taxon>
        <taxon>Brevundimonas</taxon>
    </lineage>
</organism>
<sequence length="334" mass="35296">MILLHGGLSSHQAWGRQVPALLDAGYQVILIDSRGHGRSTLGSTPLSYDQLAEDVGAVIDHLQLNRPAIIGWSDGAITALVLGMDRGDQLGPIYAFGANMDLQGVRKDAGDAPILRQVGPRLAADYAELSPAPDFSGLTQAVRTMQTTRLHYGPGQLALIRAPQVLIVAGSEDEFITPQHAAYIADAIPGASLQYLADSGHFAPWQSPELFNQSMIRFLKSAGYAPDTAETVPAAPDGMDARTMARGDALPQAASVCLPAAVQCRSPAEPAGSRPGRSAAPLQHSAPHPTPKAQCGPGWMIPLPLRPVRHRGAKPRHGAEEGCRFVNDGADLCI</sequence>
<reference evidence="4 5" key="1">
    <citation type="submission" date="2020-01" db="EMBL/GenBank/DDBJ databases">
        <authorList>
            <person name="Wang S."/>
        </authorList>
    </citation>
    <scope>NUCLEOTIDE SEQUENCE [LARGE SCALE GENOMIC DNA]</scope>
    <source>
        <strain evidence="4 5">D151-2-6</strain>
    </source>
</reference>
<evidence type="ECO:0000313" key="5">
    <source>
        <dbReference type="Proteomes" id="UP000501325"/>
    </source>
</evidence>
<dbReference type="InterPro" id="IPR000073">
    <property type="entry name" value="AB_hydrolase_1"/>
</dbReference>
<evidence type="ECO:0000256" key="2">
    <source>
        <dbReference type="SAM" id="MobiDB-lite"/>
    </source>
</evidence>
<feature type="region of interest" description="Disordered" evidence="2">
    <location>
        <begin position="267"/>
        <end position="299"/>
    </location>
</feature>
<gene>
    <name evidence="4" type="ORF">GYM46_12305</name>
</gene>
<dbReference type="InterPro" id="IPR029058">
    <property type="entry name" value="AB_hydrolase_fold"/>
</dbReference>
<evidence type="ECO:0000259" key="3">
    <source>
        <dbReference type="Pfam" id="PF12697"/>
    </source>
</evidence>
<dbReference type="GO" id="GO:0016787">
    <property type="term" value="F:hydrolase activity"/>
    <property type="evidence" value="ECO:0007669"/>
    <property type="project" value="UniProtKB-KW"/>
</dbReference>
<dbReference type="AlphaFoldDB" id="A0AB37E8X1"/>
<evidence type="ECO:0000256" key="1">
    <source>
        <dbReference type="ARBA" id="ARBA00022801"/>
    </source>
</evidence>
<dbReference type="Gene3D" id="3.40.50.1820">
    <property type="entry name" value="alpha/beta hydrolase"/>
    <property type="match status" value="1"/>
</dbReference>
<dbReference type="GO" id="GO:0016020">
    <property type="term" value="C:membrane"/>
    <property type="evidence" value="ECO:0007669"/>
    <property type="project" value="TreeGrafter"/>
</dbReference>
<dbReference type="EMBL" id="CP048751">
    <property type="protein sequence ID" value="QIH73661.1"/>
    <property type="molecule type" value="Genomic_DNA"/>
</dbReference>
<protein>
    <submittedName>
        <fullName evidence="4">Alpha/beta fold hydrolase</fullName>
    </submittedName>
</protein>
<accession>A0AB37E8X1</accession>
<name>A0AB37E8X1_9CAUL</name>
<dbReference type="PANTHER" id="PTHR43798:SF31">
    <property type="entry name" value="AB HYDROLASE SUPERFAMILY PROTEIN YCLE"/>
    <property type="match status" value="1"/>
</dbReference>
<dbReference type="Proteomes" id="UP000501325">
    <property type="component" value="Chromosome"/>
</dbReference>